<dbReference type="EMBL" id="GGFL01016291">
    <property type="protein sequence ID" value="MBW80469.1"/>
    <property type="molecule type" value="Transcribed_RNA"/>
</dbReference>
<evidence type="ECO:0000313" key="1">
    <source>
        <dbReference type="EMBL" id="MBW80469.1"/>
    </source>
</evidence>
<reference evidence="1" key="1">
    <citation type="submission" date="2018-01" db="EMBL/GenBank/DDBJ databases">
        <title>An insight into the sialome of Amazonian anophelines.</title>
        <authorList>
            <person name="Ribeiro J.M."/>
            <person name="Scarpassa V."/>
            <person name="Calvo E."/>
        </authorList>
    </citation>
    <scope>NUCLEOTIDE SEQUENCE</scope>
</reference>
<proteinExistence type="predicted"/>
<dbReference type="AlphaFoldDB" id="A0A2M4DSG2"/>
<sequence length="187" mass="19282">MKLSPANGTALAVISPTIPVVAAASSARRRTRIRPHRAEVVMEASKSVISIRDPAIGIVASAISQTLHRATTASNATLRIRIRQTTGIVRVVNSPTLSHAGAASSARPRTRTAVEMAAAVAVVEALETVVAVAVEAVGDVAAVVAVLAVVVAEDEAVEGASVVTEVLMAEQRHKTNGLSCQMISHLC</sequence>
<accession>A0A2M4DSG2</accession>
<name>A0A2M4DSG2_ANODA</name>
<organism evidence="1">
    <name type="scientific">Anopheles darlingi</name>
    <name type="common">Mosquito</name>
    <dbReference type="NCBI Taxonomy" id="43151"/>
    <lineage>
        <taxon>Eukaryota</taxon>
        <taxon>Metazoa</taxon>
        <taxon>Ecdysozoa</taxon>
        <taxon>Arthropoda</taxon>
        <taxon>Hexapoda</taxon>
        <taxon>Insecta</taxon>
        <taxon>Pterygota</taxon>
        <taxon>Neoptera</taxon>
        <taxon>Endopterygota</taxon>
        <taxon>Diptera</taxon>
        <taxon>Nematocera</taxon>
        <taxon>Culicoidea</taxon>
        <taxon>Culicidae</taxon>
        <taxon>Anophelinae</taxon>
        <taxon>Anopheles</taxon>
    </lineage>
</organism>
<protein>
    <submittedName>
        <fullName evidence="1">Uncharacterized protein</fullName>
    </submittedName>
</protein>